<accession>S5DMF2</accession>
<evidence type="ECO:0000313" key="1">
    <source>
        <dbReference type="EMBL" id="AGQ20111.1"/>
    </source>
</evidence>
<proteinExistence type="predicted"/>
<organism evidence="1">
    <name type="scientific">Apophua simplicipes ichnovirus</name>
    <dbReference type="NCBI Taxonomy" id="1329648"/>
    <lineage>
        <taxon>Viruses</taxon>
        <taxon>Viruses incertae sedis</taxon>
        <taxon>Polydnaviriformidae</taxon>
        <taxon>Ichnoviriform</taxon>
    </lineage>
</organism>
<dbReference type="EMBL" id="KC752211">
    <property type="protein sequence ID" value="AGQ20111.1"/>
    <property type="molecule type" value="Genomic_DNA"/>
</dbReference>
<reference evidence="1" key="1">
    <citation type="journal article" date="2013" name="J. Gen. Virol.">
        <title>Ultrastructural and genomic characterization of a second banchine polydnavirus confirms the existence of shared features within this ichnovirus lineage.</title>
        <authorList>
            <person name="Djoumad A."/>
            <person name="Stoltz D."/>
            <person name="Beliveau C."/>
            <person name="Boyle B."/>
            <person name="Kuhn L."/>
            <person name="Cusson M."/>
        </authorList>
    </citation>
    <scope>NUCLEOTIDE SEQUENCE</scope>
</reference>
<name>S5DMF2_9VIRU</name>
<sequence length="75" mass="8668">MSHHPTATDMARIKFLVERIECCNKIIEELRDRTDEKSRSELANNEAQKSSFILELRSLVNKLTYVPHEAVAALR</sequence>
<protein>
    <submittedName>
        <fullName evidence="1">AsIV-cont00005-ORF1</fullName>
    </submittedName>
</protein>